<evidence type="ECO:0000313" key="1">
    <source>
        <dbReference type="EMBL" id="KAJ8665775.1"/>
    </source>
</evidence>
<dbReference type="Proteomes" id="UP001239111">
    <property type="component" value="Chromosome 4"/>
</dbReference>
<accession>A0ACC2N7Z0</accession>
<proteinExistence type="predicted"/>
<gene>
    <name evidence="1" type="ORF">QAD02_007437</name>
</gene>
<keyword evidence="2" id="KW-1185">Reference proteome</keyword>
<sequence length="302" mass="34745">MGHITCSSHSGNLLMKSMVSADDLVPLKMVLNLFKEPRNEQLLIPDGGTRLKNPTDVRFNSSRDAILSLVENLPRLRRISPRDEDEIPDYIVDLLLDPEFEVSLQPMLATLTPICIFVNMCQGLDRNVADAVDGWLSLRIPANSPGAYDNLLRLRIERAIQPLGYLAYFLHPFYQGIGLDGYQIQMADDYVRATFDADVINEYDDYMDHMNGFEDYVNRTNSPQAYWILLAQHFPHLSRIATTLIVTPALTTIVEGLFSAWKYVQSYIRNRPSTRTSRNFMNIYYLRRHVVMRYPNARYDQG</sequence>
<reference evidence="1" key="1">
    <citation type="submission" date="2023-04" db="EMBL/GenBank/DDBJ databases">
        <title>A chromosome-level genome assembly of the parasitoid wasp Eretmocerus hayati.</title>
        <authorList>
            <person name="Zhong Y."/>
            <person name="Liu S."/>
            <person name="Liu Y."/>
        </authorList>
    </citation>
    <scope>NUCLEOTIDE SEQUENCE</scope>
    <source>
        <strain evidence="1">ZJU_SS_LIU_2023</strain>
    </source>
</reference>
<protein>
    <submittedName>
        <fullName evidence="1">Uncharacterized protein</fullName>
    </submittedName>
</protein>
<name>A0ACC2N7Z0_9HYME</name>
<organism evidence="1 2">
    <name type="scientific">Eretmocerus hayati</name>
    <dbReference type="NCBI Taxonomy" id="131215"/>
    <lineage>
        <taxon>Eukaryota</taxon>
        <taxon>Metazoa</taxon>
        <taxon>Ecdysozoa</taxon>
        <taxon>Arthropoda</taxon>
        <taxon>Hexapoda</taxon>
        <taxon>Insecta</taxon>
        <taxon>Pterygota</taxon>
        <taxon>Neoptera</taxon>
        <taxon>Endopterygota</taxon>
        <taxon>Hymenoptera</taxon>
        <taxon>Apocrita</taxon>
        <taxon>Proctotrupomorpha</taxon>
        <taxon>Chalcidoidea</taxon>
        <taxon>Aphelinidae</taxon>
        <taxon>Aphelininae</taxon>
        <taxon>Eretmocerus</taxon>
    </lineage>
</organism>
<dbReference type="EMBL" id="CM056744">
    <property type="protein sequence ID" value="KAJ8665775.1"/>
    <property type="molecule type" value="Genomic_DNA"/>
</dbReference>
<comment type="caution">
    <text evidence="1">The sequence shown here is derived from an EMBL/GenBank/DDBJ whole genome shotgun (WGS) entry which is preliminary data.</text>
</comment>
<evidence type="ECO:0000313" key="2">
    <source>
        <dbReference type="Proteomes" id="UP001239111"/>
    </source>
</evidence>